<dbReference type="EMBL" id="LAZR01008283">
    <property type="protein sequence ID" value="KKM79811.1"/>
    <property type="molecule type" value="Genomic_DNA"/>
</dbReference>
<evidence type="ECO:0000313" key="1">
    <source>
        <dbReference type="EMBL" id="KKM79811.1"/>
    </source>
</evidence>
<gene>
    <name evidence="1" type="ORF">LCGC14_1346170</name>
</gene>
<accession>A0A0F9KYF0</accession>
<sequence>MQSLGNYTFGWNPDNMTMPYKDKVTAEITTHEGSQIFEWGATIVGKEITLEWSFLELPQWNGMRSKYLETGTVYIWDPDLSGGTTYNVTIKSMIGKYFRVVMDDRALRRDVKVVLSIRSVALYATTTTTTTTYTTTTTTTSSTTSGTTTSIEWWKPDDLDTQHHTIVSGALEDVYLNDGNKLTLPEEQGGMPGFTYTFKFGSGAGADVPGGNMRVLMDLNYNGNPGHKKKAYVYDFNLADEVALTGNTDDFPHNVVEQAYVFEVPQPWADKVSNGEMRIQLNHGTSGNDAHQLIIDRIILETNTSTTTTTTTTSTTTTTTTT</sequence>
<dbReference type="AlphaFoldDB" id="A0A0F9KYF0"/>
<proteinExistence type="predicted"/>
<comment type="caution">
    <text evidence="1">The sequence shown here is derived from an EMBL/GenBank/DDBJ whole genome shotgun (WGS) entry which is preliminary data.</text>
</comment>
<organism evidence="1">
    <name type="scientific">marine sediment metagenome</name>
    <dbReference type="NCBI Taxonomy" id="412755"/>
    <lineage>
        <taxon>unclassified sequences</taxon>
        <taxon>metagenomes</taxon>
        <taxon>ecological metagenomes</taxon>
    </lineage>
</organism>
<protein>
    <submittedName>
        <fullName evidence="1">Uncharacterized protein</fullName>
    </submittedName>
</protein>
<name>A0A0F9KYF0_9ZZZZ</name>
<reference evidence="1" key="1">
    <citation type="journal article" date="2015" name="Nature">
        <title>Complex archaea that bridge the gap between prokaryotes and eukaryotes.</title>
        <authorList>
            <person name="Spang A."/>
            <person name="Saw J.H."/>
            <person name="Jorgensen S.L."/>
            <person name="Zaremba-Niedzwiedzka K."/>
            <person name="Martijn J."/>
            <person name="Lind A.E."/>
            <person name="van Eijk R."/>
            <person name="Schleper C."/>
            <person name="Guy L."/>
            <person name="Ettema T.J."/>
        </authorList>
    </citation>
    <scope>NUCLEOTIDE SEQUENCE</scope>
</reference>